<dbReference type="EMBL" id="VFOU01000002">
    <property type="protein sequence ID" value="TQL72534.1"/>
    <property type="molecule type" value="Genomic_DNA"/>
</dbReference>
<evidence type="ECO:0000313" key="2">
    <source>
        <dbReference type="EMBL" id="TQL72534.1"/>
    </source>
</evidence>
<accession>A0A543AIX9</accession>
<name>A0A543AIX9_9MICC</name>
<evidence type="ECO:0000313" key="3">
    <source>
        <dbReference type="Proteomes" id="UP000319746"/>
    </source>
</evidence>
<feature type="transmembrane region" description="Helical" evidence="1">
    <location>
        <begin position="63"/>
        <end position="85"/>
    </location>
</feature>
<feature type="transmembrane region" description="Helical" evidence="1">
    <location>
        <begin position="142"/>
        <end position="161"/>
    </location>
</feature>
<keyword evidence="1" id="KW-0812">Transmembrane</keyword>
<proteinExistence type="predicted"/>
<feature type="transmembrane region" description="Helical" evidence="1">
    <location>
        <begin position="17"/>
        <end position="43"/>
    </location>
</feature>
<keyword evidence="1" id="KW-1133">Transmembrane helix</keyword>
<feature type="transmembrane region" description="Helical" evidence="1">
    <location>
        <begin position="92"/>
        <end position="109"/>
    </location>
</feature>
<keyword evidence="1" id="KW-0472">Membrane</keyword>
<comment type="caution">
    <text evidence="2">The sequence shown here is derived from an EMBL/GenBank/DDBJ whole genome shotgun (WGS) entry which is preliminary data.</text>
</comment>
<dbReference type="AlphaFoldDB" id="A0A543AIX9"/>
<sequence>MFRASYRVYHWAMQERWILAIAAISFDIGALTIWSAALMPQFFPIWSGRGNQLEIVARHAKLWRVNAVFFIISAIAVLFGCALVFTSETGPLAIPSLLVLAVATALWVANNAMRMSAVVDAATDRTPTSHGWFTLAESWTAALWQIASALVLLAFAGLGVTTLTSAVLGAWIGWLMIGSAVFSLGILVLLRDVPPVVA</sequence>
<evidence type="ECO:0000256" key="1">
    <source>
        <dbReference type="SAM" id="Phobius"/>
    </source>
</evidence>
<gene>
    <name evidence="2" type="ORF">FB556_1193</name>
</gene>
<keyword evidence="3" id="KW-1185">Reference proteome</keyword>
<reference evidence="2 3" key="1">
    <citation type="submission" date="2019-06" db="EMBL/GenBank/DDBJ databases">
        <title>Sequencing the genomes of 1000 actinobacteria strains.</title>
        <authorList>
            <person name="Klenk H.-P."/>
        </authorList>
    </citation>
    <scope>NUCLEOTIDE SEQUENCE [LARGE SCALE GENOMIC DNA]</scope>
    <source>
        <strain evidence="2 3">DSM 24083</strain>
    </source>
</reference>
<feature type="transmembrane region" description="Helical" evidence="1">
    <location>
        <begin position="168"/>
        <end position="190"/>
    </location>
</feature>
<dbReference type="Proteomes" id="UP000319746">
    <property type="component" value="Unassembled WGS sequence"/>
</dbReference>
<protein>
    <submittedName>
        <fullName evidence="2">Uncharacterized protein</fullName>
    </submittedName>
</protein>
<organism evidence="2 3">
    <name type="scientific">Enteractinococcus coprophilus</name>
    <dbReference type="NCBI Taxonomy" id="1027633"/>
    <lineage>
        <taxon>Bacteria</taxon>
        <taxon>Bacillati</taxon>
        <taxon>Actinomycetota</taxon>
        <taxon>Actinomycetes</taxon>
        <taxon>Micrococcales</taxon>
        <taxon>Micrococcaceae</taxon>
    </lineage>
</organism>